<dbReference type="EMBL" id="LAJE02000131">
    <property type="protein sequence ID" value="OEO31738.1"/>
    <property type="molecule type" value="Genomic_DNA"/>
</dbReference>
<dbReference type="InterPro" id="IPR051201">
    <property type="entry name" value="Chloro_Bact_Ser_Proteases"/>
</dbReference>
<comment type="caution">
    <text evidence="4">The sequence shown here is derived from an EMBL/GenBank/DDBJ whole genome shotgun (WGS) entry which is preliminary data.</text>
</comment>
<accession>A0A1E5XT31</accession>
<dbReference type="PROSITE" id="PS50106">
    <property type="entry name" value="PDZ"/>
    <property type="match status" value="1"/>
</dbReference>
<dbReference type="InterPro" id="IPR009003">
    <property type="entry name" value="Peptidase_S1_PA"/>
</dbReference>
<dbReference type="PRINTS" id="PR00834">
    <property type="entry name" value="PROTEASES2C"/>
</dbReference>
<organism evidence="4 5">
    <name type="scientific">Devosia insulae DS-56</name>
    <dbReference type="NCBI Taxonomy" id="1116389"/>
    <lineage>
        <taxon>Bacteria</taxon>
        <taxon>Pseudomonadati</taxon>
        <taxon>Pseudomonadota</taxon>
        <taxon>Alphaproteobacteria</taxon>
        <taxon>Hyphomicrobiales</taxon>
        <taxon>Devosiaceae</taxon>
        <taxon>Devosia</taxon>
    </lineage>
</organism>
<keyword evidence="5" id="KW-1185">Reference proteome</keyword>
<dbReference type="Proteomes" id="UP000095463">
    <property type="component" value="Unassembled WGS sequence"/>
</dbReference>
<dbReference type="InterPro" id="IPR001940">
    <property type="entry name" value="Peptidase_S1C"/>
</dbReference>
<evidence type="ECO:0000256" key="1">
    <source>
        <dbReference type="ARBA" id="ARBA00022670"/>
    </source>
</evidence>
<dbReference type="SUPFAM" id="SSF50156">
    <property type="entry name" value="PDZ domain-like"/>
    <property type="match status" value="1"/>
</dbReference>
<reference evidence="4 5" key="1">
    <citation type="journal article" date="2015" name="Genome Announc.">
        <title>Genome Assemblies of Three Soil-Associated Devosia species: D. insulae, D. limi, and D. soli.</title>
        <authorList>
            <person name="Hassan Y.I."/>
            <person name="Lepp D."/>
            <person name="Zhou T."/>
        </authorList>
    </citation>
    <scope>NUCLEOTIDE SEQUENCE [LARGE SCALE GENOMIC DNA]</scope>
    <source>
        <strain evidence="4 5">DS-56</strain>
    </source>
</reference>
<dbReference type="InterPro" id="IPR001478">
    <property type="entry name" value="PDZ"/>
</dbReference>
<dbReference type="Gene3D" id="2.30.42.10">
    <property type="match status" value="1"/>
</dbReference>
<dbReference type="Pfam" id="PF13365">
    <property type="entry name" value="Trypsin_2"/>
    <property type="match status" value="1"/>
</dbReference>
<keyword evidence="1 4" id="KW-0645">Protease</keyword>
<dbReference type="PANTHER" id="PTHR43343:SF3">
    <property type="entry name" value="PROTEASE DO-LIKE 8, CHLOROPLASTIC"/>
    <property type="match status" value="1"/>
</dbReference>
<dbReference type="Gene3D" id="2.40.10.120">
    <property type="match status" value="1"/>
</dbReference>
<sequence>MAQPLPFPTDQRLLDVYSLTVSEVAETVGPAVGMVTTDGKGHGSGVVLSQDGLVVTNSHVVGAHKDVHLALPDGHRLAGRVLGADPDTDLAILKVDGSALPIAALGDSSGLKRGHIAIAIGNPLGFESTVTAGVISALGRSLRSPSGRPIEDVIQTDAALNPGNSGGALVSSLGEVVGISTAMIAGAQGICFAVASNTVKLVLGEVLQHGGVRRAYLGVAADTVNLPRRVADAAHVGTRTAAVLHSIVGDGPAARAGVREGDVLLSLDGRPVEGPGPLLRMLTADAIGRRVRLQLLRQGRLLELDVVLKQRPSGPDPR</sequence>
<dbReference type="GO" id="GO:0004252">
    <property type="term" value="F:serine-type endopeptidase activity"/>
    <property type="evidence" value="ECO:0007669"/>
    <property type="project" value="InterPro"/>
</dbReference>
<protein>
    <submittedName>
        <fullName evidence="4">Serine protease</fullName>
    </submittedName>
</protein>
<dbReference type="InterPro" id="IPR036034">
    <property type="entry name" value="PDZ_sf"/>
</dbReference>
<dbReference type="PANTHER" id="PTHR43343">
    <property type="entry name" value="PEPTIDASE S12"/>
    <property type="match status" value="1"/>
</dbReference>
<dbReference type="SMART" id="SM00228">
    <property type="entry name" value="PDZ"/>
    <property type="match status" value="1"/>
</dbReference>
<feature type="domain" description="PDZ" evidence="3">
    <location>
        <begin position="223"/>
        <end position="299"/>
    </location>
</feature>
<dbReference type="GO" id="GO:0006508">
    <property type="term" value="P:proteolysis"/>
    <property type="evidence" value="ECO:0007669"/>
    <property type="project" value="UniProtKB-KW"/>
</dbReference>
<evidence type="ECO:0000259" key="3">
    <source>
        <dbReference type="PROSITE" id="PS50106"/>
    </source>
</evidence>
<dbReference type="RefSeq" id="WP_069909092.1">
    <property type="nucleotide sequence ID" value="NZ_LAJE02000131.1"/>
</dbReference>
<evidence type="ECO:0000313" key="4">
    <source>
        <dbReference type="EMBL" id="OEO31738.1"/>
    </source>
</evidence>
<gene>
    <name evidence="4" type="ORF">VW23_014875</name>
</gene>
<dbReference type="Pfam" id="PF13180">
    <property type="entry name" value="PDZ_2"/>
    <property type="match status" value="1"/>
</dbReference>
<evidence type="ECO:0000256" key="2">
    <source>
        <dbReference type="ARBA" id="ARBA00022801"/>
    </source>
</evidence>
<proteinExistence type="predicted"/>
<keyword evidence="2" id="KW-0378">Hydrolase</keyword>
<dbReference type="SUPFAM" id="SSF50494">
    <property type="entry name" value="Trypsin-like serine proteases"/>
    <property type="match status" value="1"/>
</dbReference>
<dbReference type="AlphaFoldDB" id="A0A1E5XT31"/>
<name>A0A1E5XT31_9HYPH</name>
<dbReference type="OrthoDB" id="7358927at2"/>
<evidence type="ECO:0000313" key="5">
    <source>
        <dbReference type="Proteomes" id="UP000095463"/>
    </source>
</evidence>